<proteinExistence type="predicted"/>
<comment type="caution">
    <text evidence="2">The sequence shown here is derived from an EMBL/GenBank/DDBJ whole genome shotgun (WGS) entry which is preliminary data.</text>
</comment>
<protein>
    <recommendedName>
        <fullName evidence="4">Beta-lactamase-inhibitor-like, PepSY-like</fullName>
    </recommendedName>
</protein>
<keyword evidence="1" id="KW-0732">Signal</keyword>
<organism evidence="2 3">
    <name type="scientific">Salegentibacter maritimus</name>
    <dbReference type="NCBI Taxonomy" id="2794347"/>
    <lineage>
        <taxon>Bacteria</taxon>
        <taxon>Pseudomonadati</taxon>
        <taxon>Bacteroidota</taxon>
        <taxon>Flavobacteriia</taxon>
        <taxon>Flavobacteriales</taxon>
        <taxon>Flavobacteriaceae</taxon>
        <taxon>Salegentibacter</taxon>
    </lineage>
</organism>
<feature type="chain" id="PRO_5046504683" description="Beta-lactamase-inhibitor-like, PepSY-like" evidence="1">
    <location>
        <begin position="24"/>
        <end position="113"/>
    </location>
</feature>
<dbReference type="RefSeq" id="WP_198638009.1">
    <property type="nucleotide sequence ID" value="NZ_JAEHNY010000003.1"/>
</dbReference>
<evidence type="ECO:0000256" key="1">
    <source>
        <dbReference type="SAM" id="SignalP"/>
    </source>
</evidence>
<evidence type="ECO:0000313" key="3">
    <source>
        <dbReference type="Proteomes" id="UP000635665"/>
    </source>
</evidence>
<dbReference type="Proteomes" id="UP000635665">
    <property type="component" value="Unassembled WGS sequence"/>
</dbReference>
<name>A0ABS0TE32_9FLAO</name>
<gene>
    <name evidence="2" type="ORF">I6U50_04610</name>
</gene>
<keyword evidence="3" id="KW-1185">Reference proteome</keyword>
<reference evidence="2 3" key="1">
    <citation type="submission" date="2020-12" db="EMBL/GenBank/DDBJ databases">
        <title>Salegentibacter orientalis sp. nov., isolated from costal sediment.</title>
        <authorList>
            <person name="Lian F.-B."/>
        </authorList>
    </citation>
    <scope>NUCLEOTIDE SEQUENCE [LARGE SCALE GENOMIC DNA]</scope>
    <source>
        <strain evidence="2 3">F60176</strain>
    </source>
</reference>
<sequence length="113" mass="12805">MKKLGLSLMAAGGMFLFSQNVQAQVEDPEKVEQMEDVEEVQEVQEDYKKVDVLVLPQAIKDAIMTDLNGAVAEEAWVKEKDGKQIYKLSLNVDGEKQKAYIDKDGNWIKKEDK</sequence>
<dbReference type="EMBL" id="JAEHNY010000003">
    <property type="protein sequence ID" value="MBI6119302.1"/>
    <property type="molecule type" value="Genomic_DNA"/>
</dbReference>
<accession>A0ABS0TE32</accession>
<feature type="signal peptide" evidence="1">
    <location>
        <begin position="1"/>
        <end position="23"/>
    </location>
</feature>
<evidence type="ECO:0000313" key="2">
    <source>
        <dbReference type="EMBL" id="MBI6119302.1"/>
    </source>
</evidence>
<evidence type="ECO:0008006" key="4">
    <source>
        <dbReference type="Google" id="ProtNLM"/>
    </source>
</evidence>
<dbReference type="SUPFAM" id="SSF160574">
    <property type="entry name" value="BT0923-like"/>
    <property type="match status" value="1"/>
</dbReference>